<organism evidence="2 3">
    <name type="scientific">Gillisia lutea</name>
    <dbReference type="NCBI Taxonomy" id="2909668"/>
    <lineage>
        <taxon>Bacteria</taxon>
        <taxon>Pseudomonadati</taxon>
        <taxon>Bacteroidota</taxon>
        <taxon>Flavobacteriia</taxon>
        <taxon>Flavobacteriales</taxon>
        <taxon>Flavobacteriaceae</taxon>
        <taxon>Gillisia</taxon>
    </lineage>
</organism>
<sequence>MSNKIYINGISSISAQPQEVFLGVDPVEYSTNIIPAISPDYKAFIPARSLRRMSKVVKMGISAARTALLDASVPMPNAIITGTGEGCKQDTELFLEALLRQEEALLSPTAFIQSTHNTVGGQIALYLKCTGYNSTYSQVSASVEAALIDGMMQFLEHPEYKSVLVGGVDEVSKTISSFLYLDKQLKQEEVSNLQLFKEHSEGSITSEGAHFFSLSSERSSSTYATLQAVTVFQASNAEAVEAEMIQFLVDNEMPVAKLDLVILGNNGDSRFDYFYAHLQEEVLNETAQIAYKHLVGDYNTVSGYALWLACSIFRMGKTSSIFKLNKKEVQSPKSILIYNQYLGRDHSFILLKSI</sequence>
<reference evidence="2" key="1">
    <citation type="submission" date="2022-01" db="EMBL/GenBank/DDBJ databases">
        <title>Gillisia lutea sp. nov., isolated from marine plastic residues from the Malvarosa beach (Valencia, Spain).</title>
        <authorList>
            <person name="Vidal-Verdu A."/>
            <person name="Molina-Menor E."/>
            <person name="Satari L."/>
            <person name="Pascual J."/>
            <person name="Pereto J."/>
            <person name="Porcar M."/>
        </authorList>
    </citation>
    <scope>NUCLEOTIDE SEQUENCE</scope>
    <source>
        <strain evidence="2">M10.2A</strain>
    </source>
</reference>
<dbReference type="SUPFAM" id="SSF53901">
    <property type="entry name" value="Thiolase-like"/>
    <property type="match status" value="1"/>
</dbReference>
<dbReference type="RefSeq" id="WP_236133786.1">
    <property type="nucleotide sequence ID" value="NZ_JAKGTH010000008.1"/>
</dbReference>
<proteinExistence type="predicted"/>
<dbReference type="InterPro" id="IPR014030">
    <property type="entry name" value="Ketoacyl_synth_N"/>
</dbReference>
<evidence type="ECO:0000313" key="3">
    <source>
        <dbReference type="Proteomes" id="UP001179363"/>
    </source>
</evidence>
<gene>
    <name evidence="2" type="ORF">L1I30_08155</name>
</gene>
<protein>
    <submittedName>
        <fullName evidence="2">Beta-ketoacyl synthase chain length factor</fullName>
    </submittedName>
</protein>
<comment type="caution">
    <text evidence="2">The sequence shown here is derived from an EMBL/GenBank/DDBJ whole genome shotgun (WGS) entry which is preliminary data.</text>
</comment>
<dbReference type="InterPro" id="IPR016039">
    <property type="entry name" value="Thiolase-like"/>
</dbReference>
<dbReference type="EMBL" id="JAKGTH010000008">
    <property type="protein sequence ID" value="MCF4101636.1"/>
    <property type="molecule type" value="Genomic_DNA"/>
</dbReference>
<dbReference type="Gene3D" id="3.40.47.10">
    <property type="match status" value="1"/>
</dbReference>
<evidence type="ECO:0000259" key="1">
    <source>
        <dbReference type="Pfam" id="PF13723"/>
    </source>
</evidence>
<dbReference type="Pfam" id="PF13723">
    <property type="entry name" value="Ketoacyl-synt_2"/>
    <property type="match status" value="1"/>
</dbReference>
<keyword evidence="3" id="KW-1185">Reference proteome</keyword>
<name>A0ABS9EFL7_9FLAO</name>
<accession>A0ABS9EFL7</accession>
<evidence type="ECO:0000313" key="2">
    <source>
        <dbReference type="EMBL" id="MCF4101636.1"/>
    </source>
</evidence>
<feature type="domain" description="Beta-ketoacyl synthase-like N-terminal" evidence="1">
    <location>
        <begin position="43"/>
        <end position="169"/>
    </location>
</feature>
<dbReference type="Proteomes" id="UP001179363">
    <property type="component" value="Unassembled WGS sequence"/>
</dbReference>